<dbReference type="RefSeq" id="WP_179400153.1">
    <property type="nucleotide sequence ID" value="NZ_JACCCY010000004.1"/>
</dbReference>
<name>A0A8E2A1R8_9PORP</name>
<keyword evidence="2" id="KW-1185">Reference proteome</keyword>
<dbReference type="AlphaFoldDB" id="A0A8E2A1R8"/>
<evidence type="ECO:0000313" key="2">
    <source>
        <dbReference type="Proteomes" id="UP000574332"/>
    </source>
</evidence>
<evidence type="ECO:0000313" key="1">
    <source>
        <dbReference type="EMBL" id="NYI50671.1"/>
    </source>
</evidence>
<accession>A0A8E2A1R8</accession>
<reference evidence="1 2" key="1">
    <citation type="submission" date="2020-07" db="EMBL/GenBank/DDBJ databases">
        <title>Genomic Encyclopedia of Type Strains, Phase IV (KMG-IV): sequencing the most valuable type-strain genomes for metagenomic binning, comparative biology and taxonomic classification.</title>
        <authorList>
            <person name="Goeker M."/>
        </authorList>
    </citation>
    <scope>NUCLEOTIDE SEQUENCE [LARGE SCALE GENOMIC DNA]</scope>
    <source>
        <strain evidence="1 2">DSM 23697</strain>
    </source>
</reference>
<sequence length="104" mass="11856">MKAYYSKLGLFVDVLYSKVSTNNDRITICSVGVAQYLNYLIDKGFIVFSEKREYSNAALDLIEQKFGSAIPSFVKEGMVELMQEVKTYDYEVVGQIINKVNKSF</sequence>
<organism evidence="1 2">
    <name type="scientific">Macellibacteroides fermentans</name>
    <dbReference type="NCBI Taxonomy" id="879969"/>
    <lineage>
        <taxon>Bacteria</taxon>
        <taxon>Pseudomonadati</taxon>
        <taxon>Bacteroidota</taxon>
        <taxon>Bacteroidia</taxon>
        <taxon>Bacteroidales</taxon>
        <taxon>Porphyromonadaceae</taxon>
        <taxon>Macellibacteroides</taxon>
    </lineage>
</organism>
<comment type="caution">
    <text evidence="1">The sequence shown here is derived from an EMBL/GenBank/DDBJ whole genome shotgun (WGS) entry which is preliminary data.</text>
</comment>
<dbReference type="Proteomes" id="UP000574332">
    <property type="component" value="Unassembled WGS sequence"/>
</dbReference>
<dbReference type="EMBL" id="JACCCY010000004">
    <property type="protein sequence ID" value="NYI50671.1"/>
    <property type="molecule type" value="Genomic_DNA"/>
</dbReference>
<protein>
    <submittedName>
        <fullName evidence="1">Uncharacterized protein</fullName>
    </submittedName>
</protein>
<proteinExistence type="predicted"/>
<gene>
    <name evidence="1" type="ORF">F5613_002833</name>
</gene>